<evidence type="ECO:0000313" key="4">
    <source>
        <dbReference type="EMBL" id="KIO29212.1"/>
    </source>
</evidence>
<dbReference type="EMBL" id="KN822985">
    <property type="protein sequence ID" value="KIO29212.1"/>
    <property type="molecule type" value="Genomic_DNA"/>
</dbReference>
<sequence>MKAAVAFIACLFVAAHAVPVTTTTSPTGATTTTTASGATQSHYGRCGGLDYTGPTVCAPPYICVYQNFWISQCL</sequence>
<dbReference type="InterPro" id="IPR035971">
    <property type="entry name" value="CBD_sf"/>
</dbReference>
<dbReference type="SUPFAM" id="SSF57180">
    <property type="entry name" value="Cellulose-binding domain"/>
    <property type="match status" value="1"/>
</dbReference>
<dbReference type="GO" id="GO:0005975">
    <property type="term" value="P:carbohydrate metabolic process"/>
    <property type="evidence" value="ECO:0007669"/>
    <property type="project" value="InterPro"/>
</dbReference>
<dbReference type="PROSITE" id="PS51164">
    <property type="entry name" value="CBM1_2"/>
    <property type="match status" value="1"/>
</dbReference>
<keyword evidence="1 2" id="KW-0732">Signal</keyword>
<feature type="signal peptide" evidence="2">
    <location>
        <begin position="1"/>
        <end position="17"/>
    </location>
</feature>
<dbReference type="GO" id="GO:0005576">
    <property type="term" value="C:extracellular region"/>
    <property type="evidence" value="ECO:0007669"/>
    <property type="project" value="InterPro"/>
</dbReference>
<organism evidence="4 5">
    <name type="scientific">Tulasnella calospora MUT 4182</name>
    <dbReference type="NCBI Taxonomy" id="1051891"/>
    <lineage>
        <taxon>Eukaryota</taxon>
        <taxon>Fungi</taxon>
        <taxon>Dikarya</taxon>
        <taxon>Basidiomycota</taxon>
        <taxon>Agaricomycotina</taxon>
        <taxon>Agaricomycetes</taxon>
        <taxon>Cantharellales</taxon>
        <taxon>Tulasnellaceae</taxon>
        <taxon>Tulasnella</taxon>
    </lineage>
</organism>
<proteinExistence type="predicted"/>
<dbReference type="PROSITE" id="PS00562">
    <property type="entry name" value="CBM1_1"/>
    <property type="match status" value="1"/>
</dbReference>
<dbReference type="AlphaFoldDB" id="A0A0C3M6E5"/>
<accession>A0A0C3M6E5</accession>
<name>A0A0C3M6E5_9AGAM</name>
<reference evidence="4 5" key="1">
    <citation type="submission" date="2014-04" db="EMBL/GenBank/DDBJ databases">
        <authorList>
            <consortium name="DOE Joint Genome Institute"/>
            <person name="Kuo A."/>
            <person name="Girlanda M."/>
            <person name="Perotto S."/>
            <person name="Kohler A."/>
            <person name="Nagy L.G."/>
            <person name="Floudas D."/>
            <person name="Copeland A."/>
            <person name="Barry K.W."/>
            <person name="Cichocki N."/>
            <person name="Veneault-Fourrey C."/>
            <person name="LaButti K."/>
            <person name="Lindquist E.A."/>
            <person name="Lipzen A."/>
            <person name="Lundell T."/>
            <person name="Morin E."/>
            <person name="Murat C."/>
            <person name="Sun H."/>
            <person name="Tunlid A."/>
            <person name="Henrissat B."/>
            <person name="Grigoriev I.V."/>
            <person name="Hibbett D.S."/>
            <person name="Martin F."/>
            <person name="Nordberg H.P."/>
            <person name="Cantor M.N."/>
            <person name="Hua S.X."/>
        </authorList>
    </citation>
    <scope>NUCLEOTIDE SEQUENCE [LARGE SCALE GENOMIC DNA]</scope>
    <source>
        <strain evidence="4 5">MUT 4182</strain>
    </source>
</reference>
<feature type="domain" description="CBM1" evidence="3">
    <location>
        <begin position="38"/>
        <end position="74"/>
    </location>
</feature>
<protein>
    <recommendedName>
        <fullName evidence="3">CBM1 domain-containing protein</fullName>
    </recommendedName>
</protein>
<feature type="chain" id="PRO_5002166757" description="CBM1 domain-containing protein" evidence="2">
    <location>
        <begin position="18"/>
        <end position="74"/>
    </location>
</feature>
<evidence type="ECO:0000259" key="3">
    <source>
        <dbReference type="PROSITE" id="PS51164"/>
    </source>
</evidence>
<dbReference type="Pfam" id="PF00734">
    <property type="entry name" value="CBM_1"/>
    <property type="match status" value="1"/>
</dbReference>
<evidence type="ECO:0000256" key="2">
    <source>
        <dbReference type="SAM" id="SignalP"/>
    </source>
</evidence>
<evidence type="ECO:0000313" key="5">
    <source>
        <dbReference type="Proteomes" id="UP000054248"/>
    </source>
</evidence>
<keyword evidence="5" id="KW-1185">Reference proteome</keyword>
<reference evidence="5" key="2">
    <citation type="submission" date="2015-01" db="EMBL/GenBank/DDBJ databases">
        <title>Evolutionary Origins and Diversification of the Mycorrhizal Mutualists.</title>
        <authorList>
            <consortium name="DOE Joint Genome Institute"/>
            <consortium name="Mycorrhizal Genomics Consortium"/>
            <person name="Kohler A."/>
            <person name="Kuo A."/>
            <person name="Nagy L.G."/>
            <person name="Floudas D."/>
            <person name="Copeland A."/>
            <person name="Barry K.W."/>
            <person name="Cichocki N."/>
            <person name="Veneault-Fourrey C."/>
            <person name="LaButti K."/>
            <person name="Lindquist E.A."/>
            <person name="Lipzen A."/>
            <person name="Lundell T."/>
            <person name="Morin E."/>
            <person name="Murat C."/>
            <person name="Riley R."/>
            <person name="Ohm R."/>
            <person name="Sun H."/>
            <person name="Tunlid A."/>
            <person name="Henrissat B."/>
            <person name="Grigoriev I.V."/>
            <person name="Hibbett D.S."/>
            <person name="Martin F."/>
        </authorList>
    </citation>
    <scope>NUCLEOTIDE SEQUENCE [LARGE SCALE GENOMIC DNA]</scope>
    <source>
        <strain evidence="5">MUT 4182</strain>
    </source>
</reference>
<dbReference type="InterPro" id="IPR000254">
    <property type="entry name" value="CBD"/>
</dbReference>
<evidence type="ECO:0000256" key="1">
    <source>
        <dbReference type="ARBA" id="ARBA00022729"/>
    </source>
</evidence>
<dbReference type="SMART" id="SM00236">
    <property type="entry name" value="fCBD"/>
    <property type="match status" value="1"/>
</dbReference>
<gene>
    <name evidence="4" type="ORF">M407DRAFT_21609</name>
</gene>
<dbReference type="HOGENOM" id="CLU_197761_0_0_1"/>
<dbReference type="GO" id="GO:0030248">
    <property type="term" value="F:cellulose binding"/>
    <property type="evidence" value="ECO:0007669"/>
    <property type="project" value="InterPro"/>
</dbReference>
<dbReference type="Proteomes" id="UP000054248">
    <property type="component" value="Unassembled WGS sequence"/>
</dbReference>
<dbReference type="OrthoDB" id="2586582at2759"/>